<keyword evidence="2" id="KW-1185">Reference proteome</keyword>
<protein>
    <submittedName>
        <fullName evidence="1">Uncharacterized protein</fullName>
    </submittedName>
</protein>
<dbReference type="RefSeq" id="WP_282586180.1">
    <property type="nucleotide sequence ID" value="NZ_JAMOIM010000011.1"/>
</dbReference>
<comment type="caution">
    <text evidence="1">The sequence shown here is derived from an EMBL/GenBank/DDBJ whole genome shotgun (WGS) entry which is preliminary data.</text>
</comment>
<dbReference type="EMBL" id="JAMOIM010000011">
    <property type="protein sequence ID" value="MCW6509812.1"/>
    <property type="molecule type" value="Genomic_DNA"/>
</dbReference>
<gene>
    <name evidence="1" type="ORF">M8523_17485</name>
</gene>
<proteinExistence type="predicted"/>
<dbReference type="Proteomes" id="UP001165667">
    <property type="component" value="Unassembled WGS sequence"/>
</dbReference>
<dbReference type="AlphaFoldDB" id="A0AA42CNW3"/>
<organism evidence="1 2">
    <name type="scientific">Lichenifustis flavocetrariae</name>
    <dbReference type="NCBI Taxonomy" id="2949735"/>
    <lineage>
        <taxon>Bacteria</taxon>
        <taxon>Pseudomonadati</taxon>
        <taxon>Pseudomonadota</taxon>
        <taxon>Alphaproteobacteria</taxon>
        <taxon>Hyphomicrobiales</taxon>
        <taxon>Lichenihabitantaceae</taxon>
        <taxon>Lichenifustis</taxon>
    </lineage>
</organism>
<name>A0AA42CNW3_9HYPH</name>
<accession>A0AA42CNW3</accession>
<reference evidence="1" key="1">
    <citation type="submission" date="2022-05" db="EMBL/GenBank/DDBJ databases">
        <authorList>
            <person name="Pankratov T."/>
        </authorList>
    </citation>
    <scope>NUCLEOTIDE SEQUENCE</scope>
    <source>
        <strain evidence="1">BP6-180914</strain>
    </source>
</reference>
<evidence type="ECO:0000313" key="2">
    <source>
        <dbReference type="Proteomes" id="UP001165667"/>
    </source>
</evidence>
<evidence type="ECO:0000313" key="1">
    <source>
        <dbReference type="EMBL" id="MCW6509812.1"/>
    </source>
</evidence>
<sequence>MMVRPGGVLSPERAAAQVAAHARALVAEAAAANAEALGRPAPHDDFVNGIPAAPYESVRPGGSVLAVFDLAGDCLDFVDAQLKAHGPVLTGAFRASITIYADGVAVGSPANALAAAEVVFLATVPYARKIERGESPKAPHGVFEAVAALAQARYGNVAKISFGFREPVGGSNALEAWASGHSAKEPRRPKRRQQYLKDVRQPAVVVALR</sequence>